<proteinExistence type="predicted"/>
<dbReference type="AlphaFoldDB" id="A0A4R3JP28"/>
<dbReference type="EMBL" id="BHEO01000008">
    <property type="protein sequence ID" value="GBU06370.1"/>
    <property type="molecule type" value="Genomic_DNA"/>
</dbReference>
<feature type="compositionally biased region" description="Polar residues" evidence="1">
    <location>
        <begin position="8"/>
        <end position="47"/>
    </location>
</feature>
<reference evidence="3 4" key="2">
    <citation type="submission" date="2019-03" db="EMBL/GenBank/DDBJ databases">
        <title>Genomic Encyclopedia of Type Strains, Phase IV (KMG-IV): sequencing the most valuable type-strain genomes for metagenomic binning, comparative biology and taxonomic classification.</title>
        <authorList>
            <person name="Goeker M."/>
        </authorList>
    </citation>
    <scope>NUCLEOTIDE SEQUENCE [LARGE SCALE GENOMIC DNA]</scope>
    <source>
        <strain evidence="3 4">DSM 103426</strain>
    </source>
</reference>
<evidence type="ECO:0000313" key="5">
    <source>
        <dbReference type="Proteomes" id="UP000702954"/>
    </source>
</evidence>
<comment type="caution">
    <text evidence="3">The sequence shown here is derived from an EMBL/GenBank/DDBJ whole genome shotgun (WGS) entry which is preliminary data.</text>
</comment>
<name>A0A4R3JP28_9FIRM</name>
<organism evidence="3 4">
    <name type="scientific">Faecalimonas umbilicata</name>
    <dbReference type="NCBI Taxonomy" id="1912855"/>
    <lineage>
        <taxon>Bacteria</taxon>
        <taxon>Bacillati</taxon>
        <taxon>Bacillota</taxon>
        <taxon>Clostridia</taxon>
        <taxon>Lachnospirales</taxon>
        <taxon>Lachnospiraceae</taxon>
        <taxon>Faecalimonas</taxon>
    </lineage>
</organism>
<gene>
    <name evidence="3" type="ORF">EDD74_10940</name>
    <name evidence="2" type="ORF">FAEUMB_29110</name>
</gene>
<feature type="region of interest" description="Disordered" evidence="1">
    <location>
        <begin position="1"/>
        <end position="47"/>
    </location>
</feature>
<evidence type="ECO:0000256" key="1">
    <source>
        <dbReference type="SAM" id="MobiDB-lite"/>
    </source>
</evidence>
<reference evidence="2 5" key="1">
    <citation type="journal article" date="2018" name="Int. J. Syst. Evol. Microbiol.">
        <title>Draft Genome Sequence of Faecalimonas umbilicata JCM 30896T, an Acetate-Producing Bacterium Isolated from Human Feces.</title>
        <authorList>
            <person name="Sakamoto M."/>
            <person name="Ikeyama N."/>
            <person name="Yuki M."/>
            <person name="Ohkuma M."/>
        </authorList>
    </citation>
    <scope>NUCLEOTIDE SEQUENCE [LARGE SCALE GENOMIC DNA]</scope>
    <source>
        <strain evidence="2 5">EGH7</strain>
    </source>
</reference>
<accession>A0A4R3JP28</accession>
<keyword evidence="5" id="KW-1185">Reference proteome</keyword>
<dbReference type="EMBL" id="SLZV01000009">
    <property type="protein sequence ID" value="TCS68336.1"/>
    <property type="molecule type" value="Genomic_DNA"/>
</dbReference>
<dbReference type="RefSeq" id="WP_165851616.1">
    <property type="nucleotide sequence ID" value="NZ_BHEO01000008.1"/>
</dbReference>
<dbReference type="Proteomes" id="UP000294613">
    <property type="component" value="Unassembled WGS sequence"/>
</dbReference>
<evidence type="ECO:0000313" key="2">
    <source>
        <dbReference type="EMBL" id="GBU06370.1"/>
    </source>
</evidence>
<evidence type="ECO:0000313" key="4">
    <source>
        <dbReference type="Proteomes" id="UP000294613"/>
    </source>
</evidence>
<sequence>MDEKFSNMPEQDQNAEAADNSYQQTMNYGYYSDGSQNGSGENNGAYQ</sequence>
<evidence type="ECO:0000313" key="3">
    <source>
        <dbReference type="EMBL" id="TCS68336.1"/>
    </source>
</evidence>
<dbReference type="Proteomes" id="UP000702954">
    <property type="component" value="Unassembled WGS sequence"/>
</dbReference>
<protein>
    <submittedName>
        <fullName evidence="3">Uncharacterized protein</fullName>
    </submittedName>
</protein>